<dbReference type="PANTHER" id="PTHR42718">
    <property type="entry name" value="MAJOR FACILITATOR SUPERFAMILY MULTIDRUG TRANSPORTER MFSC"/>
    <property type="match status" value="1"/>
</dbReference>
<dbReference type="InterPro" id="IPR036259">
    <property type="entry name" value="MFS_trans_sf"/>
</dbReference>
<accession>Q1ASB8</accession>
<feature type="transmembrane region" description="Helical" evidence="7">
    <location>
        <begin position="343"/>
        <end position="359"/>
    </location>
</feature>
<reference evidence="9 10" key="1">
    <citation type="submission" date="2006-06" db="EMBL/GenBank/DDBJ databases">
        <title>Complete sequence of Rubrobacter xylanophilus DSM 9941.</title>
        <authorList>
            <consortium name="US DOE Joint Genome Institute"/>
            <person name="Copeland A."/>
            <person name="Lucas S."/>
            <person name="Lapidus A."/>
            <person name="Barry K."/>
            <person name="Detter J.C."/>
            <person name="Glavina del Rio T."/>
            <person name="Hammon N."/>
            <person name="Israni S."/>
            <person name="Dalin E."/>
            <person name="Tice H."/>
            <person name="Pitluck S."/>
            <person name="Munk A.C."/>
            <person name="Brettin T."/>
            <person name="Bruce D."/>
            <person name="Han C."/>
            <person name="Tapia R."/>
            <person name="Gilna P."/>
            <person name="Schmutz J."/>
            <person name="Larimer F."/>
            <person name="Land M."/>
            <person name="Hauser L."/>
            <person name="Kyrpides N."/>
            <person name="Lykidis A."/>
            <person name="da Costa M.S."/>
            <person name="Rainey F.A."/>
            <person name="Empadinhas N."/>
            <person name="Jolivet E."/>
            <person name="Battista J.R."/>
            <person name="Richardson P."/>
        </authorList>
    </citation>
    <scope>NUCLEOTIDE SEQUENCE [LARGE SCALE GENOMIC DNA]</scope>
    <source>
        <strain evidence="10">DSM 9941 / NBRC 16129 / PRD-1</strain>
    </source>
</reference>
<evidence type="ECO:0000313" key="9">
    <source>
        <dbReference type="EMBL" id="ABG05710.1"/>
    </source>
</evidence>
<keyword evidence="4 7" id="KW-0812">Transmembrane</keyword>
<dbReference type="NCBIfam" id="TIGR00711">
    <property type="entry name" value="efflux_EmrB"/>
    <property type="match status" value="1"/>
</dbReference>
<dbReference type="GO" id="GO:0005886">
    <property type="term" value="C:plasma membrane"/>
    <property type="evidence" value="ECO:0007669"/>
    <property type="project" value="UniProtKB-SubCell"/>
</dbReference>
<dbReference type="InterPro" id="IPR011701">
    <property type="entry name" value="MFS"/>
</dbReference>
<dbReference type="PANTHER" id="PTHR42718:SF46">
    <property type="entry name" value="BLR6921 PROTEIN"/>
    <property type="match status" value="1"/>
</dbReference>
<evidence type="ECO:0000259" key="8">
    <source>
        <dbReference type="PROSITE" id="PS50850"/>
    </source>
</evidence>
<dbReference type="KEGG" id="rxy:Rxyl_2797"/>
<keyword evidence="2" id="KW-0813">Transport</keyword>
<feature type="transmembrane region" description="Helical" evidence="7">
    <location>
        <begin position="149"/>
        <end position="171"/>
    </location>
</feature>
<feature type="transmembrane region" description="Helical" evidence="7">
    <location>
        <begin position="280"/>
        <end position="303"/>
    </location>
</feature>
<dbReference type="Gene3D" id="1.20.1250.20">
    <property type="entry name" value="MFS general substrate transporter like domains"/>
    <property type="match status" value="1"/>
</dbReference>
<feature type="transmembrane region" description="Helical" evidence="7">
    <location>
        <begin position="449"/>
        <end position="473"/>
    </location>
</feature>
<dbReference type="PRINTS" id="PR01036">
    <property type="entry name" value="TCRTETB"/>
</dbReference>
<sequence length="482" mass="49568">MPGGDPCDRGMTSPRTGGAGRGWVVLSAVSVGTFMATLNTSIVNISLPVIAGDFGVGVSEVEWVVISYLLATGTLLLTFGRLGEVAGYRRVYLAGLAVFAAAGALCGLSGGLGSMVLLRALQGVGAAAVQAVGPAIVTAAFPPSRLGRALGVNAMSVSFGLALGPTLGGLVAEWLSWRWIFFLNLPLGLVGLPWSWRVLPRCGRGEGQRFDPAGALLAGGMLLCLLLALAEGGGWGWLSPLTLGLFAAAAALAAAFVLAELRSPQPLFDLRLFAIRAFSAGNASLLVTFVALLSATFLMPFFLQRGQGLSALQAGLLMTPLSLTTLVVSPFSGALSDRIGSRLLASSGLACAALGLLLLTRLDAGSGGLDVVWRLVVIGFGMGLFNSPNQSSILGSVPRLRLGTASGMIAQMRITGQMLGVAASSAILASRLQHHLRELPPEAPRREALILSIHDAFYFAAAVCVLGVAASLVRGRRPGAKG</sequence>
<feature type="transmembrane region" description="Helical" evidence="7">
    <location>
        <begin position="91"/>
        <end position="110"/>
    </location>
</feature>
<evidence type="ECO:0000256" key="5">
    <source>
        <dbReference type="ARBA" id="ARBA00022989"/>
    </source>
</evidence>
<dbReference type="PROSITE" id="PS50850">
    <property type="entry name" value="MFS"/>
    <property type="match status" value="1"/>
</dbReference>
<dbReference type="Gene3D" id="1.20.1720.10">
    <property type="entry name" value="Multidrug resistance protein D"/>
    <property type="match status" value="1"/>
</dbReference>
<name>Q1ASB8_RUBXD</name>
<gene>
    <name evidence="9" type="ordered locus">Rxyl_2797</name>
</gene>
<protein>
    <submittedName>
        <fullName evidence="9">Drug resistance transporter EmrB/QacA subfamily</fullName>
    </submittedName>
</protein>
<proteinExistence type="predicted"/>
<feature type="transmembrane region" description="Helical" evidence="7">
    <location>
        <begin position="210"/>
        <end position="229"/>
    </location>
</feature>
<keyword evidence="6 7" id="KW-0472">Membrane</keyword>
<dbReference type="InterPro" id="IPR004638">
    <property type="entry name" value="EmrB-like"/>
</dbReference>
<feature type="transmembrane region" description="Helical" evidence="7">
    <location>
        <begin position="23"/>
        <end position="51"/>
    </location>
</feature>
<feature type="transmembrane region" description="Helical" evidence="7">
    <location>
        <begin position="63"/>
        <end position="79"/>
    </location>
</feature>
<comment type="subcellular location">
    <subcellularLocation>
        <location evidence="1">Cell membrane</location>
        <topology evidence="1">Multi-pass membrane protein</topology>
    </subcellularLocation>
</comment>
<feature type="transmembrane region" description="Helical" evidence="7">
    <location>
        <begin position="116"/>
        <end position="137"/>
    </location>
</feature>
<dbReference type="InterPro" id="IPR020846">
    <property type="entry name" value="MFS_dom"/>
</dbReference>
<evidence type="ECO:0000256" key="2">
    <source>
        <dbReference type="ARBA" id="ARBA00022448"/>
    </source>
</evidence>
<dbReference type="EMBL" id="CP000386">
    <property type="protein sequence ID" value="ABG05710.1"/>
    <property type="molecule type" value="Genomic_DNA"/>
</dbReference>
<evidence type="ECO:0000256" key="7">
    <source>
        <dbReference type="SAM" id="Phobius"/>
    </source>
</evidence>
<keyword evidence="10" id="KW-1185">Reference proteome</keyword>
<evidence type="ECO:0000256" key="3">
    <source>
        <dbReference type="ARBA" id="ARBA00022475"/>
    </source>
</evidence>
<evidence type="ECO:0000313" key="10">
    <source>
        <dbReference type="Proteomes" id="UP000006637"/>
    </source>
</evidence>
<dbReference type="eggNOG" id="COG2814">
    <property type="taxonomic scope" value="Bacteria"/>
</dbReference>
<dbReference type="SUPFAM" id="SSF103473">
    <property type="entry name" value="MFS general substrate transporter"/>
    <property type="match status" value="2"/>
</dbReference>
<evidence type="ECO:0000256" key="6">
    <source>
        <dbReference type="ARBA" id="ARBA00023136"/>
    </source>
</evidence>
<keyword evidence="3" id="KW-1003">Cell membrane</keyword>
<dbReference type="HOGENOM" id="CLU_000960_28_3_11"/>
<evidence type="ECO:0000256" key="1">
    <source>
        <dbReference type="ARBA" id="ARBA00004651"/>
    </source>
</evidence>
<feature type="transmembrane region" description="Helical" evidence="7">
    <location>
        <begin position="177"/>
        <end position="198"/>
    </location>
</feature>
<dbReference type="Pfam" id="PF07690">
    <property type="entry name" value="MFS_1"/>
    <property type="match status" value="1"/>
</dbReference>
<dbReference type="AlphaFoldDB" id="Q1ASB8"/>
<keyword evidence="5 7" id="KW-1133">Transmembrane helix</keyword>
<feature type="domain" description="Major facilitator superfamily (MFS) profile" evidence="8">
    <location>
        <begin position="25"/>
        <end position="479"/>
    </location>
</feature>
<dbReference type="GO" id="GO:0022857">
    <property type="term" value="F:transmembrane transporter activity"/>
    <property type="evidence" value="ECO:0007669"/>
    <property type="project" value="InterPro"/>
</dbReference>
<feature type="transmembrane region" description="Helical" evidence="7">
    <location>
        <begin position="309"/>
        <end position="331"/>
    </location>
</feature>
<dbReference type="CDD" id="cd17321">
    <property type="entry name" value="MFS_MMR_MDR_like"/>
    <property type="match status" value="1"/>
</dbReference>
<dbReference type="STRING" id="266117.Rxyl_2797"/>
<dbReference type="Proteomes" id="UP000006637">
    <property type="component" value="Chromosome"/>
</dbReference>
<dbReference type="PhylomeDB" id="Q1ASB8"/>
<feature type="transmembrane region" description="Helical" evidence="7">
    <location>
        <begin position="235"/>
        <end position="259"/>
    </location>
</feature>
<evidence type="ECO:0000256" key="4">
    <source>
        <dbReference type="ARBA" id="ARBA00022692"/>
    </source>
</evidence>
<organism evidence="9 10">
    <name type="scientific">Rubrobacter xylanophilus (strain DSM 9941 / JCM 11954 / NBRC 16129 / PRD-1)</name>
    <dbReference type="NCBI Taxonomy" id="266117"/>
    <lineage>
        <taxon>Bacteria</taxon>
        <taxon>Bacillati</taxon>
        <taxon>Actinomycetota</taxon>
        <taxon>Rubrobacteria</taxon>
        <taxon>Rubrobacterales</taxon>
        <taxon>Rubrobacteraceae</taxon>
        <taxon>Rubrobacter</taxon>
    </lineage>
</organism>